<reference evidence="5" key="2">
    <citation type="submission" date="2017-03" db="EMBL/GenBank/DDBJ databases">
        <title>Bacillus sp. V-88(T) DSM27956, whole genome shotgun sequencing project.</title>
        <authorList>
            <person name="Dastager S.G."/>
            <person name="Neurgaonkar P.S."/>
            <person name="Dharne M.S."/>
        </authorList>
    </citation>
    <scope>NUCLEOTIDE SEQUENCE [LARGE SCALE GENOMIC DNA]</scope>
    <source>
        <strain evidence="5">DSM 25145</strain>
    </source>
</reference>
<feature type="region of interest" description="Disordered" evidence="1">
    <location>
        <begin position="60"/>
        <end position="97"/>
    </location>
</feature>
<accession>A0A1N6NAY2</accession>
<evidence type="ECO:0000313" key="2">
    <source>
        <dbReference type="EMBL" id="OXS79988.1"/>
    </source>
</evidence>
<gene>
    <name evidence="2" type="ORF">B1B05_00430</name>
    <name evidence="3" type="ORF">SAMN05443094_10186</name>
</gene>
<name>A0A1N6NAY2_9BACI</name>
<dbReference type="RefSeq" id="WP_076496153.1">
    <property type="nucleotide sequence ID" value="NZ_FTLX01000001.1"/>
</dbReference>
<evidence type="ECO:0000313" key="5">
    <source>
        <dbReference type="Proteomes" id="UP000215545"/>
    </source>
</evidence>
<evidence type="ECO:0000256" key="1">
    <source>
        <dbReference type="SAM" id="MobiDB-lite"/>
    </source>
</evidence>
<organism evidence="3 4">
    <name type="scientific">Domibacillus enclensis</name>
    <dbReference type="NCBI Taxonomy" id="1017273"/>
    <lineage>
        <taxon>Bacteria</taxon>
        <taxon>Bacillati</taxon>
        <taxon>Bacillota</taxon>
        <taxon>Bacilli</taxon>
        <taxon>Bacillales</taxon>
        <taxon>Bacillaceae</taxon>
        <taxon>Domibacillus</taxon>
    </lineage>
</organism>
<dbReference type="AlphaFoldDB" id="A0A1N6NAY2"/>
<feature type="compositionally biased region" description="Low complexity" evidence="1">
    <location>
        <begin position="71"/>
        <end position="82"/>
    </location>
</feature>
<evidence type="ECO:0000313" key="3">
    <source>
        <dbReference type="EMBL" id="SIP89270.1"/>
    </source>
</evidence>
<keyword evidence="5" id="KW-1185">Reference proteome</keyword>
<dbReference type="Proteomes" id="UP000186385">
    <property type="component" value="Unassembled WGS sequence"/>
</dbReference>
<dbReference type="EMBL" id="FTLX01000001">
    <property type="protein sequence ID" value="SIP89270.1"/>
    <property type="molecule type" value="Genomic_DNA"/>
</dbReference>
<reference evidence="2" key="3">
    <citation type="submission" date="2017-03" db="EMBL/GenBank/DDBJ databases">
        <authorList>
            <person name="Dastager S.G."/>
            <person name="Neurgaonkar P.S."/>
            <person name="Dharne M.S."/>
        </authorList>
    </citation>
    <scope>NUCLEOTIDE SEQUENCE</scope>
    <source>
        <strain evidence="2">DSM 25145</strain>
    </source>
</reference>
<reference evidence="3 4" key="1">
    <citation type="submission" date="2017-01" db="EMBL/GenBank/DDBJ databases">
        <authorList>
            <person name="Mah S.A."/>
            <person name="Swanson W.J."/>
            <person name="Moy G.W."/>
            <person name="Vacquier V.D."/>
        </authorList>
    </citation>
    <scope>NUCLEOTIDE SEQUENCE [LARGE SCALE GENOMIC DNA]</scope>
    <source>
        <strain evidence="3 4">NIO-1016</strain>
    </source>
</reference>
<sequence length="97" mass="10656">METTKKSFLVFHDIEKIMIQSGWNTHTEIERASSRNNCLTNLLFYQNRYGRRAAGADFRETGGQVRSGFGASATKTSSPPASQKSGAGSPEPLNVLF</sequence>
<dbReference type="EMBL" id="MWSK01000001">
    <property type="protein sequence ID" value="OXS79988.1"/>
    <property type="molecule type" value="Genomic_DNA"/>
</dbReference>
<proteinExistence type="predicted"/>
<protein>
    <submittedName>
        <fullName evidence="3">Uncharacterized protein</fullName>
    </submittedName>
</protein>
<dbReference type="STRING" id="1017273.SAMN05443094_10186"/>
<dbReference type="Proteomes" id="UP000215545">
    <property type="component" value="Unassembled WGS sequence"/>
</dbReference>
<evidence type="ECO:0000313" key="4">
    <source>
        <dbReference type="Proteomes" id="UP000186385"/>
    </source>
</evidence>